<comment type="caution">
    <text evidence="1">The sequence shown here is derived from an EMBL/GenBank/DDBJ whole genome shotgun (WGS) entry which is preliminary data.</text>
</comment>
<reference evidence="2" key="1">
    <citation type="journal article" date="2023" name="Nat. Plants">
        <title>Single-cell RNA sequencing provides a high-resolution roadmap for understanding the multicellular compartmentation of specialized metabolism.</title>
        <authorList>
            <person name="Sun S."/>
            <person name="Shen X."/>
            <person name="Li Y."/>
            <person name="Li Y."/>
            <person name="Wang S."/>
            <person name="Li R."/>
            <person name="Zhang H."/>
            <person name="Shen G."/>
            <person name="Guo B."/>
            <person name="Wei J."/>
            <person name="Xu J."/>
            <person name="St-Pierre B."/>
            <person name="Chen S."/>
            <person name="Sun C."/>
        </authorList>
    </citation>
    <scope>NUCLEOTIDE SEQUENCE [LARGE SCALE GENOMIC DNA]</scope>
</reference>
<dbReference type="Proteomes" id="UP001060085">
    <property type="component" value="Linkage Group LG02"/>
</dbReference>
<gene>
    <name evidence="1" type="ORF">M9H77_08941</name>
</gene>
<dbReference type="EMBL" id="CM044702">
    <property type="protein sequence ID" value="KAI5677991.1"/>
    <property type="molecule type" value="Genomic_DNA"/>
</dbReference>
<sequence>MGVGNKDFIHWRSRRDGMAVLIAVLVISGLCLAAAHGDSCGHSLHDHDHGHNHHHHQHHQCGGHHHYGHEDEDLHVGHGAFKKEEIRKMLPEELAEEEELKLYGFGGGDHHHDHHHHHDGAAGDAELSGIGLWVHAMGCSLLVSLASLICLIILPLIFIQGKPSKAVVDSLALFGAGAMLGDAFLHQLPHAFGGEHSHSHDHHADHAHQHSHSGHGDLPSHSHSLKDLSVGLSILAGIILFLLVEKIVRYVEDSSGGVGVQSHGHHHHHHRHKQNKKLKSDDDANENSQDVLHNEKATSSSGVSLEDKMLDGVPADKINGEEQTANAVLRKRNSAAEDKADVSAPNGSTGNIQSTEKEHAKSSSSNLVFGYLNLFSDGVHNFTDGMALGSAFLLYGSIGGWSRTLFLLAHELPQEIGDFGILVRSGFSVSKALFFNFLSALVALAGTALALMMGQDPGQSSLIEGFTAGGFIYIAVAGVLAEMNTGSSSLKNNTIQLLSLIMGMGVALGISLVE</sequence>
<keyword evidence="2" id="KW-1185">Reference proteome</keyword>
<accession>A0ACC0BZD9</accession>
<protein>
    <submittedName>
        <fullName evidence="1">Uncharacterized protein</fullName>
    </submittedName>
</protein>
<evidence type="ECO:0000313" key="2">
    <source>
        <dbReference type="Proteomes" id="UP001060085"/>
    </source>
</evidence>
<name>A0ACC0BZD9_CATRO</name>
<proteinExistence type="predicted"/>
<organism evidence="1 2">
    <name type="scientific">Catharanthus roseus</name>
    <name type="common">Madagascar periwinkle</name>
    <name type="synonym">Vinca rosea</name>
    <dbReference type="NCBI Taxonomy" id="4058"/>
    <lineage>
        <taxon>Eukaryota</taxon>
        <taxon>Viridiplantae</taxon>
        <taxon>Streptophyta</taxon>
        <taxon>Embryophyta</taxon>
        <taxon>Tracheophyta</taxon>
        <taxon>Spermatophyta</taxon>
        <taxon>Magnoliopsida</taxon>
        <taxon>eudicotyledons</taxon>
        <taxon>Gunneridae</taxon>
        <taxon>Pentapetalae</taxon>
        <taxon>asterids</taxon>
        <taxon>lamiids</taxon>
        <taxon>Gentianales</taxon>
        <taxon>Apocynaceae</taxon>
        <taxon>Rauvolfioideae</taxon>
        <taxon>Vinceae</taxon>
        <taxon>Catharanthinae</taxon>
        <taxon>Catharanthus</taxon>
    </lineage>
</organism>
<evidence type="ECO:0000313" key="1">
    <source>
        <dbReference type="EMBL" id="KAI5677991.1"/>
    </source>
</evidence>